<dbReference type="InterPro" id="IPR002716">
    <property type="entry name" value="PIN_dom"/>
</dbReference>
<dbReference type="Pfam" id="PF13470">
    <property type="entry name" value="PIN_3"/>
    <property type="match status" value="1"/>
</dbReference>
<comment type="caution">
    <text evidence="2">The sequence shown here is derived from an EMBL/GenBank/DDBJ whole genome shotgun (WGS) entry which is preliminary data.</text>
</comment>
<proteinExistence type="predicted"/>
<feature type="domain" description="PIN" evidence="1">
    <location>
        <begin position="3"/>
        <end position="122"/>
    </location>
</feature>
<dbReference type="SUPFAM" id="SSF88723">
    <property type="entry name" value="PIN domain-like"/>
    <property type="match status" value="1"/>
</dbReference>
<protein>
    <submittedName>
        <fullName evidence="2">PIN domain-containing protein</fullName>
    </submittedName>
</protein>
<name>A0ABR8Y7J7_9BACT</name>
<accession>A0ABR8Y7J7</accession>
<sequence>MKLFLDTNILLEYFCNRAQARVVEKILQYIEEKKMEGYISVGSFYTIIYLIDGHLKKSGLFNPKRLALLRKILEGILTQFKVVSITDLQSAILDERFSDLEDSCQYYTALSANCDFLLTLNERDFKNVISNRICVLTPERFWTEYMNPIE</sequence>
<reference evidence="2 3" key="1">
    <citation type="submission" date="2020-08" db="EMBL/GenBank/DDBJ databases">
        <title>A Genomic Blueprint of the Chicken Gut Microbiome.</title>
        <authorList>
            <person name="Gilroy R."/>
            <person name="Ravi A."/>
            <person name="Getino M."/>
            <person name="Pursley I."/>
            <person name="Horton D.L."/>
            <person name="Alikhan N.-F."/>
            <person name="Baker D."/>
            <person name="Gharbi K."/>
            <person name="Hall N."/>
            <person name="Watson M."/>
            <person name="Adriaenssens E.M."/>
            <person name="Foster-Nyarko E."/>
            <person name="Jarju S."/>
            <person name="Secka A."/>
            <person name="Antonio M."/>
            <person name="Oren A."/>
            <person name="Chaudhuri R."/>
            <person name="La Ragione R.M."/>
            <person name="Hildebrand F."/>
            <person name="Pallen M.J."/>
        </authorList>
    </citation>
    <scope>NUCLEOTIDE SEQUENCE [LARGE SCALE GENOMIC DNA]</scope>
    <source>
        <strain evidence="2 3">Sa1CVN1</strain>
    </source>
</reference>
<gene>
    <name evidence="2" type="ORF">H9625_06945</name>
</gene>
<dbReference type="EMBL" id="JACSPP010000016">
    <property type="protein sequence ID" value="MBD8040184.1"/>
    <property type="molecule type" value="Genomic_DNA"/>
</dbReference>
<evidence type="ECO:0000313" key="2">
    <source>
        <dbReference type="EMBL" id="MBD8040184.1"/>
    </source>
</evidence>
<evidence type="ECO:0000259" key="1">
    <source>
        <dbReference type="Pfam" id="PF13470"/>
    </source>
</evidence>
<keyword evidence="3" id="KW-1185">Reference proteome</keyword>
<organism evidence="2 3">
    <name type="scientific">Phocaeicola intestinalis</name>
    <dbReference type="NCBI Taxonomy" id="2762212"/>
    <lineage>
        <taxon>Bacteria</taxon>
        <taxon>Pseudomonadati</taxon>
        <taxon>Bacteroidota</taxon>
        <taxon>Bacteroidia</taxon>
        <taxon>Bacteroidales</taxon>
        <taxon>Bacteroidaceae</taxon>
        <taxon>Phocaeicola</taxon>
    </lineage>
</organism>
<dbReference type="Proteomes" id="UP000620874">
    <property type="component" value="Unassembled WGS sequence"/>
</dbReference>
<dbReference type="RefSeq" id="WP_191763606.1">
    <property type="nucleotide sequence ID" value="NZ_JACSPP010000016.1"/>
</dbReference>
<dbReference type="Gene3D" id="3.40.50.1010">
    <property type="entry name" value="5'-nuclease"/>
    <property type="match status" value="1"/>
</dbReference>
<evidence type="ECO:0000313" key="3">
    <source>
        <dbReference type="Proteomes" id="UP000620874"/>
    </source>
</evidence>
<dbReference type="InterPro" id="IPR029060">
    <property type="entry name" value="PIN-like_dom_sf"/>
</dbReference>